<name>A0A510UQN3_ALIFS</name>
<evidence type="ECO:0000313" key="2">
    <source>
        <dbReference type="Proteomes" id="UP000321787"/>
    </source>
</evidence>
<dbReference type="EMBL" id="BJTZ01000038">
    <property type="protein sequence ID" value="GEK15741.1"/>
    <property type="molecule type" value="Genomic_DNA"/>
</dbReference>
<organism evidence="1 2">
    <name type="scientific">Aliivibrio fischeri</name>
    <name type="common">Vibrio fischeri</name>
    <dbReference type="NCBI Taxonomy" id="668"/>
    <lineage>
        <taxon>Bacteria</taxon>
        <taxon>Pseudomonadati</taxon>
        <taxon>Pseudomonadota</taxon>
        <taxon>Gammaproteobacteria</taxon>
        <taxon>Vibrionales</taxon>
        <taxon>Vibrionaceae</taxon>
        <taxon>Aliivibrio</taxon>
    </lineage>
</organism>
<dbReference type="Proteomes" id="UP000321787">
    <property type="component" value="Unassembled WGS sequence"/>
</dbReference>
<proteinExistence type="predicted"/>
<accession>A0A510UQN3</accession>
<comment type="caution">
    <text evidence="1">The sequence shown here is derived from an EMBL/GenBank/DDBJ whole genome shotgun (WGS) entry which is preliminary data.</text>
</comment>
<sequence>MAKKSPLNGHENTNLIEDIEHNNLALFCNKAEFVSRLSNGDLLDAIINDNNRDITLIALELCSHLPELWQKLSKHQTNDHLNTTLKIDQLSGCELTNLIENIGYDNLALFTNKDDLISRLSDETLLDAVVNDNDRNIEQLIIKLYSSLLGFPETKANKQKLNALKKLVNDHSV</sequence>
<evidence type="ECO:0000313" key="1">
    <source>
        <dbReference type="EMBL" id="GEK15741.1"/>
    </source>
</evidence>
<dbReference type="RefSeq" id="WP_146866327.1">
    <property type="nucleotide sequence ID" value="NZ_BJTZ01000038.1"/>
</dbReference>
<dbReference type="AlphaFoldDB" id="A0A510UQN3"/>
<reference evidence="1 2" key="1">
    <citation type="submission" date="2019-07" db="EMBL/GenBank/DDBJ databases">
        <title>Whole genome shotgun sequence of Aliivibrio fischeri NBRC 101058.</title>
        <authorList>
            <person name="Hosoyama A."/>
            <person name="Uohara A."/>
            <person name="Ohji S."/>
            <person name="Ichikawa N."/>
        </authorList>
    </citation>
    <scope>NUCLEOTIDE SEQUENCE [LARGE SCALE GENOMIC DNA]</scope>
    <source>
        <strain evidence="1 2">NBRC 101058</strain>
    </source>
</reference>
<gene>
    <name evidence="1" type="ORF">AFI02nite_37770</name>
</gene>
<protein>
    <submittedName>
        <fullName evidence="1">Uncharacterized protein</fullName>
    </submittedName>
</protein>